<dbReference type="AlphaFoldDB" id="A0A285TJX8"/>
<dbReference type="Proteomes" id="UP000219636">
    <property type="component" value="Unassembled WGS sequence"/>
</dbReference>
<reference evidence="2" key="1">
    <citation type="submission" date="2017-08" db="EMBL/GenBank/DDBJ databases">
        <authorList>
            <person name="Varghese N."/>
            <person name="Submissions S."/>
        </authorList>
    </citation>
    <scope>NUCLEOTIDE SEQUENCE [LARGE SCALE GENOMIC DNA]</scope>
    <source>
        <strain evidence="2">JC22</strain>
    </source>
</reference>
<evidence type="ECO:0000313" key="1">
    <source>
        <dbReference type="EMBL" id="SOC20791.1"/>
    </source>
</evidence>
<dbReference type="EMBL" id="OBMQ01000012">
    <property type="protein sequence ID" value="SOC20791.1"/>
    <property type="molecule type" value="Genomic_DNA"/>
</dbReference>
<accession>A0A285TJX8</accession>
<organism evidence="1 2">
    <name type="scientific">Ureibacillus xyleni</name>
    <dbReference type="NCBI Taxonomy" id="614648"/>
    <lineage>
        <taxon>Bacteria</taxon>
        <taxon>Bacillati</taxon>
        <taxon>Bacillota</taxon>
        <taxon>Bacilli</taxon>
        <taxon>Bacillales</taxon>
        <taxon>Caryophanaceae</taxon>
        <taxon>Ureibacillus</taxon>
    </lineage>
</organism>
<proteinExistence type="predicted"/>
<sequence>MSKVIVNIPSWFELDELVVINTIINEENPTFGTLIASDNVDQGKPYRPRIRVYLLKLNHEKFDIEKELGAFTFKSQKEALDFSEKFSTITAVELIHKLHSEQVAFVI</sequence>
<name>A0A285TJX8_9BACL</name>
<gene>
    <name evidence="1" type="ORF">SAMN05880501_11229</name>
</gene>
<evidence type="ECO:0000313" key="2">
    <source>
        <dbReference type="Proteomes" id="UP000219636"/>
    </source>
</evidence>
<keyword evidence="2" id="KW-1185">Reference proteome</keyword>
<dbReference type="RefSeq" id="WP_097074521.1">
    <property type="nucleotide sequence ID" value="NZ_OBMQ01000012.1"/>
</dbReference>
<protein>
    <submittedName>
        <fullName evidence="1">Uncharacterized protein</fullName>
    </submittedName>
</protein>
<dbReference type="OrthoDB" id="2453306at2"/>